<dbReference type="SMART" id="SM01271">
    <property type="entry name" value="LSM14"/>
    <property type="match status" value="1"/>
</dbReference>
<dbReference type="GO" id="GO:0033962">
    <property type="term" value="P:P-body assembly"/>
    <property type="evidence" value="ECO:0007669"/>
    <property type="project" value="TreeGrafter"/>
</dbReference>
<dbReference type="PANTHER" id="PTHR13586">
    <property type="entry name" value="SCD6 PROTEIN-RELATED"/>
    <property type="match status" value="1"/>
</dbReference>
<feature type="compositionally biased region" description="Polar residues" evidence="1">
    <location>
        <begin position="18"/>
        <end position="30"/>
    </location>
</feature>
<sequence length="97" mass="10580">MSEFLGYSGTLHEINSTESTVSLENVQSFGTEGRRGNPSEEVPPSEQIYEYIVFRGSDVKDLRIEQAASAPKETQPPPVPDDPAIVGVSHSVHPRQA</sequence>
<dbReference type="GO" id="GO:0034063">
    <property type="term" value="P:stress granule assembly"/>
    <property type="evidence" value="ECO:0007669"/>
    <property type="project" value="TreeGrafter"/>
</dbReference>
<evidence type="ECO:0000313" key="4">
    <source>
        <dbReference type="Proteomes" id="UP001148614"/>
    </source>
</evidence>
<comment type="caution">
    <text evidence="3">The sequence shown here is derived from an EMBL/GenBank/DDBJ whole genome shotgun (WGS) entry which is preliminary data.</text>
</comment>
<reference evidence="3" key="1">
    <citation type="submission" date="2022-07" db="EMBL/GenBank/DDBJ databases">
        <title>Genome Sequence of Xylaria arbuscula.</title>
        <authorList>
            <person name="Buettner E."/>
        </authorList>
    </citation>
    <scope>NUCLEOTIDE SEQUENCE</scope>
    <source>
        <strain evidence="3">VT107</strain>
    </source>
</reference>
<proteinExistence type="predicted"/>
<name>A0A9W8N6Q3_9PEZI</name>
<evidence type="ECO:0000259" key="2">
    <source>
        <dbReference type="SMART" id="SM01271"/>
    </source>
</evidence>
<keyword evidence="4" id="KW-1185">Reference proteome</keyword>
<feature type="domain" description="Lsm14-like N-terminal" evidence="2">
    <location>
        <begin position="1"/>
        <end position="90"/>
    </location>
</feature>
<feature type="region of interest" description="Disordered" evidence="1">
    <location>
        <begin position="65"/>
        <end position="97"/>
    </location>
</feature>
<gene>
    <name evidence="3" type="ORF">NPX13_g9428</name>
</gene>
<evidence type="ECO:0000313" key="3">
    <source>
        <dbReference type="EMBL" id="KAJ3560077.1"/>
    </source>
</evidence>
<protein>
    <recommendedName>
        <fullName evidence="2">Lsm14-like N-terminal domain-containing protein</fullName>
    </recommendedName>
</protein>
<accession>A0A9W8N6Q3</accession>
<dbReference type="VEuPathDB" id="FungiDB:F4678DRAFT_472860"/>
<dbReference type="AlphaFoldDB" id="A0A9W8N6Q3"/>
<organism evidence="3 4">
    <name type="scientific">Xylaria arbuscula</name>
    <dbReference type="NCBI Taxonomy" id="114810"/>
    <lineage>
        <taxon>Eukaryota</taxon>
        <taxon>Fungi</taxon>
        <taxon>Dikarya</taxon>
        <taxon>Ascomycota</taxon>
        <taxon>Pezizomycotina</taxon>
        <taxon>Sordariomycetes</taxon>
        <taxon>Xylariomycetidae</taxon>
        <taxon>Xylariales</taxon>
        <taxon>Xylariaceae</taxon>
        <taxon>Xylaria</taxon>
    </lineage>
</organism>
<dbReference type="Pfam" id="PF12701">
    <property type="entry name" value="LSM14"/>
    <property type="match status" value="1"/>
</dbReference>
<evidence type="ECO:0000256" key="1">
    <source>
        <dbReference type="SAM" id="MobiDB-lite"/>
    </source>
</evidence>
<feature type="region of interest" description="Disordered" evidence="1">
    <location>
        <begin position="18"/>
        <end position="45"/>
    </location>
</feature>
<dbReference type="SUPFAM" id="SSF50182">
    <property type="entry name" value="Sm-like ribonucleoproteins"/>
    <property type="match status" value="1"/>
</dbReference>
<dbReference type="GO" id="GO:0003729">
    <property type="term" value="F:mRNA binding"/>
    <property type="evidence" value="ECO:0007669"/>
    <property type="project" value="TreeGrafter"/>
</dbReference>
<dbReference type="InterPro" id="IPR025609">
    <property type="entry name" value="Lsm14-like_N"/>
</dbReference>
<dbReference type="Proteomes" id="UP001148614">
    <property type="component" value="Unassembled WGS sequence"/>
</dbReference>
<dbReference type="Gene3D" id="2.30.30.100">
    <property type="match status" value="1"/>
</dbReference>
<dbReference type="InterPro" id="IPR010920">
    <property type="entry name" value="LSM_dom_sf"/>
</dbReference>
<dbReference type="PANTHER" id="PTHR13586:SF0">
    <property type="entry name" value="TRAILER HITCH, ISOFORM H"/>
    <property type="match status" value="1"/>
</dbReference>
<dbReference type="GO" id="GO:0000932">
    <property type="term" value="C:P-body"/>
    <property type="evidence" value="ECO:0007669"/>
    <property type="project" value="TreeGrafter"/>
</dbReference>
<dbReference type="EMBL" id="JANPWZ010002316">
    <property type="protein sequence ID" value="KAJ3560077.1"/>
    <property type="molecule type" value="Genomic_DNA"/>
</dbReference>